<dbReference type="Gene3D" id="1.10.10.60">
    <property type="entry name" value="Homeodomain-like"/>
    <property type="match status" value="1"/>
</dbReference>
<evidence type="ECO:0000256" key="2">
    <source>
        <dbReference type="ARBA" id="ARBA00023125"/>
    </source>
</evidence>
<evidence type="ECO:0000256" key="1">
    <source>
        <dbReference type="ARBA" id="ARBA00023015"/>
    </source>
</evidence>
<accession>A0ABS2TL60</accession>
<feature type="compositionally biased region" description="Low complexity" evidence="5">
    <location>
        <begin position="21"/>
        <end position="38"/>
    </location>
</feature>
<dbReference type="EMBL" id="JADKYB010000001">
    <property type="protein sequence ID" value="MBM9503246.1"/>
    <property type="molecule type" value="Genomic_DNA"/>
</dbReference>
<dbReference type="PANTHER" id="PTHR30055">
    <property type="entry name" value="HTH-TYPE TRANSCRIPTIONAL REGULATOR RUTR"/>
    <property type="match status" value="1"/>
</dbReference>
<proteinExistence type="predicted"/>
<keyword evidence="8" id="KW-1185">Reference proteome</keyword>
<feature type="compositionally biased region" description="Basic and acidic residues" evidence="5">
    <location>
        <begin position="1"/>
        <end position="20"/>
    </location>
</feature>
<keyword evidence="3" id="KW-0804">Transcription</keyword>
<dbReference type="Pfam" id="PF16859">
    <property type="entry name" value="TetR_C_11"/>
    <property type="match status" value="1"/>
</dbReference>
<sequence length="232" mass="25346">MVSRQEAGRPEESGGRERTSGEPAAPGAPAQGVRVGAARSRRSRLSPQRERELLDTALVLVRERGYDQVTMDDIARATRSSTATLYRRWDSKARLVITALRTGKPRLLAGLDTGSLRGDLMALSERARRSVPGPGPAMGSLFQAVLLDPELMRALRELMLEPDIEALGAVLQRHVDSGEIAPDNPVLDLVDRLLFGPMFVEQLYLGGSRAAELAHRIVDDVLLPLLTRPDRG</sequence>
<keyword evidence="2 4" id="KW-0238">DNA-binding</keyword>
<dbReference type="Proteomes" id="UP000749040">
    <property type="component" value="Unassembled WGS sequence"/>
</dbReference>
<dbReference type="InterPro" id="IPR023772">
    <property type="entry name" value="DNA-bd_HTH_TetR-type_CS"/>
</dbReference>
<dbReference type="Gene3D" id="1.10.357.10">
    <property type="entry name" value="Tetracycline Repressor, domain 2"/>
    <property type="match status" value="1"/>
</dbReference>
<dbReference type="InterPro" id="IPR036271">
    <property type="entry name" value="Tet_transcr_reg_TetR-rel_C_sf"/>
</dbReference>
<dbReference type="PROSITE" id="PS50977">
    <property type="entry name" value="HTH_TETR_2"/>
    <property type="match status" value="1"/>
</dbReference>
<keyword evidence="1" id="KW-0805">Transcription regulation</keyword>
<dbReference type="PANTHER" id="PTHR30055:SF149">
    <property type="entry name" value="TETR-FAMILY TRANSCRIPTIONAL REGULATOR"/>
    <property type="match status" value="1"/>
</dbReference>
<dbReference type="InterPro" id="IPR050109">
    <property type="entry name" value="HTH-type_TetR-like_transc_reg"/>
</dbReference>
<dbReference type="InterPro" id="IPR001647">
    <property type="entry name" value="HTH_TetR"/>
</dbReference>
<evidence type="ECO:0000313" key="8">
    <source>
        <dbReference type="Proteomes" id="UP000749040"/>
    </source>
</evidence>
<name>A0ABS2TL60_9ACTN</name>
<evidence type="ECO:0000256" key="3">
    <source>
        <dbReference type="ARBA" id="ARBA00023163"/>
    </source>
</evidence>
<dbReference type="RefSeq" id="WP_205355110.1">
    <property type="nucleotide sequence ID" value="NZ_JADKYB010000001.1"/>
</dbReference>
<evidence type="ECO:0000313" key="7">
    <source>
        <dbReference type="EMBL" id="MBM9503246.1"/>
    </source>
</evidence>
<organism evidence="7 8">
    <name type="scientific">Actinacidiphila acididurans</name>
    <dbReference type="NCBI Taxonomy" id="2784346"/>
    <lineage>
        <taxon>Bacteria</taxon>
        <taxon>Bacillati</taxon>
        <taxon>Actinomycetota</taxon>
        <taxon>Actinomycetes</taxon>
        <taxon>Kitasatosporales</taxon>
        <taxon>Streptomycetaceae</taxon>
        <taxon>Actinacidiphila</taxon>
    </lineage>
</organism>
<dbReference type="PROSITE" id="PS01081">
    <property type="entry name" value="HTH_TETR_1"/>
    <property type="match status" value="1"/>
</dbReference>
<feature type="domain" description="HTH tetR-type" evidence="6">
    <location>
        <begin position="47"/>
        <end position="107"/>
    </location>
</feature>
<protein>
    <submittedName>
        <fullName evidence="7">TetR/AcrR family transcriptional regulator</fullName>
    </submittedName>
</protein>
<dbReference type="InterPro" id="IPR011075">
    <property type="entry name" value="TetR_C"/>
</dbReference>
<gene>
    <name evidence="7" type="ORF">ITX44_01625</name>
</gene>
<evidence type="ECO:0000259" key="6">
    <source>
        <dbReference type="PROSITE" id="PS50977"/>
    </source>
</evidence>
<dbReference type="SUPFAM" id="SSF48498">
    <property type="entry name" value="Tetracyclin repressor-like, C-terminal domain"/>
    <property type="match status" value="1"/>
</dbReference>
<reference evidence="7 8" key="1">
    <citation type="submission" date="2021-01" db="EMBL/GenBank/DDBJ databases">
        <title>Streptomyces acididurans sp. nov., isolated from a peat swamp forest soil.</title>
        <authorList>
            <person name="Chantavorakit T."/>
            <person name="Duangmal K."/>
        </authorList>
    </citation>
    <scope>NUCLEOTIDE SEQUENCE [LARGE SCALE GENOMIC DNA]</scope>
    <source>
        <strain evidence="7 8">KK5PA1</strain>
    </source>
</reference>
<evidence type="ECO:0000256" key="4">
    <source>
        <dbReference type="PROSITE-ProRule" id="PRU00335"/>
    </source>
</evidence>
<dbReference type="SUPFAM" id="SSF46689">
    <property type="entry name" value="Homeodomain-like"/>
    <property type="match status" value="1"/>
</dbReference>
<feature type="region of interest" description="Disordered" evidence="5">
    <location>
        <begin position="1"/>
        <end position="49"/>
    </location>
</feature>
<comment type="caution">
    <text evidence="7">The sequence shown here is derived from an EMBL/GenBank/DDBJ whole genome shotgun (WGS) entry which is preliminary data.</text>
</comment>
<feature type="DNA-binding region" description="H-T-H motif" evidence="4">
    <location>
        <begin position="70"/>
        <end position="89"/>
    </location>
</feature>
<evidence type="ECO:0000256" key="5">
    <source>
        <dbReference type="SAM" id="MobiDB-lite"/>
    </source>
</evidence>
<dbReference type="InterPro" id="IPR009057">
    <property type="entry name" value="Homeodomain-like_sf"/>
</dbReference>
<dbReference type="Pfam" id="PF00440">
    <property type="entry name" value="TetR_N"/>
    <property type="match status" value="1"/>
</dbReference>